<evidence type="ECO:0000259" key="3">
    <source>
        <dbReference type="Pfam" id="PF00296"/>
    </source>
</evidence>
<dbReference type="KEGG" id="llu:AKJ09_02097"/>
<dbReference type="FunFam" id="3.20.20.30:FF:000002">
    <property type="entry name" value="LLM class flavin-dependent oxidoreductase"/>
    <property type="match status" value="1"/>
</dbReference>
<keyword evidence="5" id="KW-1185">Reference proteome</keyword>
<protein>
    <recommendedName>
        <fullName evidence="2">Luciferase-like monooxygenase</fullName>
    </recommendedName>
</protein>
<dbReference type="PANTHER" id="PTHR30137">
    <property type="entry name" value="LUCIFERASE-LIKE MONOOXYGENASE"/>
    <property type="match status" value="1"/>
</dbReference>
<evidence type="ECO:0000313" key="4">
    <source>
        <dbReference type="EMBL" id="AKU95433.1"/>
    </source>
</evidence>
<dbReference type="PANTHER" id="PTHR30137:SF6">
    <property type="entry name" value="LUCIFERASE-LIKE MONOOXYGENASE"/>
    <property type="match status" value="1"/>
</dbReference>
<sequence>MTLLSVLDLTPVPAGASASVALQNTLDLARHADALGLTRYWLAEHHNASSLACSAPEIMIGQVAAVTRTIRVGAGGIMLPNHSSLKVAEVFRVLSALFPGRIDLGIGRAAGTDPKTALALRRSRELLGDEAFPAQVTELRGWLDQEPDPNVPFGPMKAVPAGVQAPPLWILGSSEQSASFAGERGLGYAFAHHMNPEGTTRAVRRYLEEFRPSAARTEPHAIVALPVVCGMTDPHAEELASSSELSAIRFGQGFRDRPLPTVDEARAYAYDADERALLEHHRAHGVVGDKARVGDALRRLVEESGASELMVMTAVHDHAERKRSYERVAEALGIV</sequence>
<dbReference type="NCBIfam" id="TIGR03558">
    <property type="entry name" value="oxido_grp_1"/>
    <property type="match status" value="1"/>
</dbReference>
<dbReference type="InterPro" id="IPR036661">
    <property type="entry name" value="Luciferase-like_sf"/>
</dbReference>
<dbReference type="GO" id="GO:0005829">
    <property type="term" value="C:cytosol"/>
    <property type="evidence" value="ECO:0007669"/>
    <property type="project" value="TreeGrafter"/>
</dbReference>
<name>A0A0K1PPI0_9BACT</name>
<dbReference type="PATRIC" id="fig|1391654.3.peg.2112"/>
<dbReference type="GO" id="GO:0004497">
    <property type="term" value="F:monooxygenase activity"/>
    <property type="evidence" value="ECO:0007669"/>
    <property type="project" value="UniProtKB-KW"/>
</dbReference>
<dbReference type="Gene3D" id="3.20.20.30">
    <property type="entry name" value="Luciferase-like domain"/>
    <property type="match status" value="1"/>
</dbReference>
<accession>A0A0K1PPI0</accession>
<dbReference type="Pfam" id="PF00296">
    <property type="entry name" value="Bac_luciferase"/>
    <property type="match status" value="1"/>
</dbReference>
<dbReference type="AlphaFoldDB" id="A0A0K1PPI0"/>
<evidence type="ECO:0000313" key="5">
    <source>
        <dbReference type="Proteomes" id="UP000064967"/>
    </source>
</evidence>
<comment type="similarity">
    <text evidence="1">To bacterial alkanal monooxygenase alpha and beta chains.</text>
</comment>
<organism evidence="4 5">
    <name type="scientific">Labilithrix luteola</name>
    <dbReference type="NCBI Taxonomy" id="1391654"/>
    <lineage>
        <taxon>Bacteria</taxon>
        <taxon>Pseudomonadati</taxon>
        <taxon>Myxococcota</taxon>
        <taxon>Polyangia</taxon>
        <taxon>Polyangiales</taxon>
        <taxon>Labilitrichaceae</taxon>
        <taxon>Labilithrix</taxon>
    </lineage>
</organism>
<dbReference type="InterPro" id="IPR011251">
    <property type="entry name" value="Luciferase-like_dom"/>
</dbReference>
<keyword evidence="4" id="KW-0560">Oxidoreductase</keyword>
<dbReference type="RefSeq" id="WP_146646883.1">
    <property type="nucleotide sequence ID" value="NZ_CP012333.1"/>
</dbReference>
<gene>
    <name evidence="4" type="ORF">AKJ09_02097</name>
</gene>
<dbReference type="CDD" id="cd00347">
    <property type="entry name" value="Flavin_utilizing_monoxygenases"/>
    <property type="match status" value="1"/>
</dbReference>
<dbReference type="OrthoDB" id="9780518at2"/>
<dbReference type="STRING" id="1391654.AKJ09_02097"/>
<dbReference type="EMBL" id="CP012333">
    <property type="protein sequence ID" value="AKU95433.1"/>
    <property type="molecule type" value="Genomic_DNA"/>
</dbReference>
<dbReference type="InterPro" id="IPR050766">
    <property type="entry name" value="Bact_Lucif_Oxidored"/>
</dbReference>
<dbReference type="Proteomes" id="UP000064967">
    <property type="component" value="Chromosome"/>
</dbReference>
<dbReference type="InterPro" id="IPR019949">
    <property type="entry name" value="CmoO-like"/>
</dbReference>
<reference evidence="4 5" key="1">
    <citation type="submission" date="2015-08" db="EMBL/GenBank/DDBJ databases">
        <authorList>
            <person name="Babu N.S."/>
            <person name="Beckwith C.J."/>
            <person name="Beseler K.G."/>
            <person name="Brison A."/>
            <person name="Carone J.V."/>
            <person name="Caskin T.P."/>
            <person name="Diamond M."/>
            <person name="Durham M.E."/>
            <person name="Foxe J.M."/>
            <person name="Go M."/>
            <person name="Henderson B.A."/>
            <person name="Jones I.B."/>
            <person name="McGettigan J.A."/>
            <person name="Micheletti S.J."/>
            <person name="Nasrallah M.E."/>
            <person name="Ortiz D."/>
            <person name="Piller C.R."/>
            <person name="Privatt S.R."/>
            <person name="Schneider S.L."/>
            <person name="Sharp S."/>
            <person name="Smith T.C."/>
            <person name="Stanton J.D."/>
            <person name="Ullery H.E."/>
            <person name="Wilson R.J."/>
            <person name="Serrano M.G."/>
            <person name="Buck G."/>
            <person name="Lee V."/>
            <person name="Wang Y."/>
            <person name="Carvalho R."/>
            <person name="Voegtly L."/>
            <person name="Shi R."/>
            <person name="Duckworth R."/>
            <person name="Johnson A."/>
            <person name="Loviza R."/>
            <person name="Walstead R."/>
            <person name="Shah Z."/>
            <person name="Kiflezghi M."/>
            <person name="Wade K."/>
            <person name="Ball S.L."/>
            <person name="Bradley K.W."/>
            <person name="Asai D.J."/>
            <person name="Bowman C.A."/>
            <person name="Russell D.A."/>
            <person name="Pope W.H."/>
            <person name="Jacobs-Sera D."/>
            <person name="Hendrix R.W."/>
            <person name="Hatfull G.F."/>
        </authorList>
    </citation>
    <scope>NUCLEOTIDE SEQUENCE [LARGE SCALE GENOMIC DNA]</scope>
    <source>
        <strain evidence="4 5">DSM 27648</strain>
    </source>
</reference>
<feature type="domain" description="Luciferase-like" evidence="3">
    <location>
        <begin position="5"/>
        <end position="307"/>
    </location>
</feature>
<proteinExistence type="predicted"/>
<evidence type="ECO:0000256" key="2">
    <source>
        <dbReference type="ARBA" id="ARBA00074555"/>
    </source>
</evidence>
<evidence type="ECO:0000256" key="1">
    <source>
        <dbReference type="ARBA" id="ARBA00007789"/>
    </source>
</evidence>
<keyword evidence="4" id="KW-0503">Monooxygenase</keyword>
<dbReference type="GO" id="GO:0016705">
    <property type="term" value="F:oxidoreductase activity, acting on paired donors, with incorporation or reduction of molecular oxygen"/>
    <property type="evidence" value="ECO:0007669"/>
    <property type="project" value="InterPro"/>
</dbReference>
<dbReference type="SUPFAM" id="SSF51679">
    <property type="entry name" value="Bacterial luciferase-like"/>
    <property type="match status" value="1"/>
</dbReference>